<comment type="caution">
    <text evidence="4">The sequence shown here is derived from an EMBL/GenBank/DDBJ whole genome shotgun (WGS) entry which is preliminary data.</text>
</comment>
<organism evidence="4 5">
    <name type="scientific">Mycolicibacterium komossense</name>
    <dbReference type="NCBI Taxonomy" id="1779"/>
    <lineage>
        <taxon>Bacteria</taxon>
        <taxon>Bacillati</taxon>
        <taxon>Actinomycetota</taxon>
        <taxon>Actinomycetes</taxon>
        <taxon>Mycobacteriales</taxon>
        <taxon>Mycobacteriaceae</taxon>
        <taxon>Mycolicibacterium</taxon>
    </lineage>
</organism>
<dbReference type="InterPro" id="IPR015424">
    <property type="entry name" value="PyrdxlP-dep_Trfase"/>
</dbReference>
<comment type="similarity">
    <text evidence="1 3">Belongs to the class-III pyridoxal-phosphate-dependent aminotransferase family.</text>
</comment>
<dbReference type="SUPFAM" id="SSF53383">
    <property type="entry name" value="PLP-dependent transferases"/>
    <property type="match status" value="1"/>
</dbReference>
<dbReference type="RefSeq" id="WP_264065731.1">
    <property type="nucleotide sequence ID" value="NZ_JACKTY010000012.1"/>
</dbReference>
<dbReference type="InterPro" id="IPR049704">
    <property type="entry name" value="Aminotrans_3_PPA_site"/>
</dbReference>
<dbReference type="Pfam" id="PF00202">
    <property type="entry name" value="Aminotran_3"/>
    <property type="match status" value="1"/>
</dbReference>
<dbReference type="PROSITE" id="PS00600">
    <property type="entry name" value="AA_TRANSFER_CLASS_3"/>
    <property type="match status" value="1"/>
</dbReference>
<accession>A0ABT3C6B9</accession>
<dbReference type="PANTHER" id="PTHR45688:SF13">
    <property type="entry name" value="ALANINE--GLYOXYLATE AMINOTRANSFERASE 2-LIKE"/>
    <property type="match status" value="1"/>
</dbReference>
<dbReference type="InterPro" id="IPR015422">
    <property type="entry name" value="PyrdxlP-dep_Trfase_small"/>
</dbReference>
<dbReference type="GO" id="GO:0008483">
    <property type="term" value="F:transaminase activity"/>
    <property type="evidence" value="ECO:0007669"/>
    <property type="project" value="UniProtKB-KW"/>
</dbReference>
<dbReference type="CDD" id="cd00610">
    <property type="entry name" value="OAT_like"/>
    <property type="match status" value="1"/>
</dbReference>
<evidence type="ECO:0000256" key="2">
    <source>
        <dbReference type="ARBA" id="ARBA00022898"/>
    </source>
</evidence>
<evidence type="ECO:0000256" key="1">
    <source>
        <dbReference type="ARBA" id="ARBA00008954"/>
    </source>
</evidence>
<dbReference type="Gene3D" id="3.90.1150.10">
    <property type="entry name" value="Aspartate Aminotransferase, domain 1"/>
    <property type="match status" value="1"/>
</dbReference>
<dbReference type="PANTHER" id="PTHR45688">
    <property type="match status" value="1"/>
</dbReference>
<keyword evidence="2 3" id="KW-0663">Pyridoxal phosphate</keyword>
<reference evidence="4 5" key="1">
    <citation type="journal article" date="2022" name="BMC Genomics">
        <title>Comparative genome analysis of mycobacteria focusing on tRNA and non-coding RNA.</title>
        <authorList>
            <person name="Behra P.R.K."/>
            <person name="Pettersson B.M.F."/>
            <person name="Ramesh M."/>
            <person name="Das S."/>
            <person name="Dasgupta S."/>
            <person name="Kirsebom L.A."/>
        </authorList>
    </citation>
    <scope>NUCLEOTIDE SEQUENCE [LARGE SCALE GENOMIC DNA]</scope>
    <source>
        <strain evidence="4 5">DSM 44078</strain>
    </source>
</reference>
<keyword evidence="5" id="KW-1185">Reference proteome</keyword>
<dbReference type="PIRSF" id="PIRSF000521">
    <property type="entry name" value="Transaminase_4ab_Lys_Orn"/>
    <property type="match status" value="1"/>
</dbReference>
<evidence type="ECO:0000256" key="3">
    <source>
        <dbReference type="RuleBase" id="RU003560"/>
    </source>
</evidence>
<keyword evidence="4" id="KW-0808">Transferase</keyword>
<name>A0ABT3C6B9_9MYCO</name>
<dbReference type="Gene3D" id="3.40.640.10">
    <property type="entry name" value="Type I PLP-dependent aspartate aminotransferase-like (Major domain)"/>
    <property type="match status" value="1"/>
</dbReference>
<dbReference type="InterPro" id="IPR005814">
    <property type="entry name" value="Aminotrans_3"/>
</dbReference>
<evidence type="ECO:0000313" key="5">
    <source>
        <dbReference type="Proteomes" id="UP001526201"/>
    </source>
</evidence>
<protein>
    <submittedName>
        <fullName evidence="4">Aminotransferase class III-fold pyridoxal phosphate-dependent enzyme</fullName>
    </submittedName>
</protein>
<keyword evidence="4" id="KW-0032">Aminotransferase</keyword>
<evidence type="ECO:0000313" key="4">
    <source>
        <dbReference type="EMBL" id="MCV7224981.1"/>
    </source>
</evidence>
<gene>
    <name evidence="4" type="ORF">H7J73_02860</name>
</gene>
<proteinExistence type="inferred from homology"/>
<dbReference type="Proteomes" id="UP001526201">
    <property type="component" value="Unassembled WGS sequence"/>
</dbReference>
<dbReference type="InterPro" id="IPR015421">
    <property type="entry name" value="PyrdxlP-dep_Trfase_major"/>
</dbReference>
<sequence>MTALHPTLETRPPSEASDLLLRRQAVLGRHTPMFYRDPLQIVAARGVQVTGSDGRTYLDAYNNVPHVGHCHPAIIEAVSQQMSTVNVHSRYLTDTPIEYAERLLSLFPAPLDMMFFTNSGSEANDLALRLTRFHTRSTGVLVSDHSYHGNTQALVSITTGLPTSEPLGAHVRTFTAPDVLDPSFSVEDALLQIDHAIADLQRTGHGVAAALFDPLFSTEGLPRLPLGYLDGLCARVRQAGGLVISDEVQSGLGRTAGHMWGFEATGFVPDLVVLGKPMGNGFPLGAVISPADLIESFSEANLYFNTFATSPAAGAAGLAVLHVMETEELMLRAQQASATFVAGMQDLVDGDDRLVGVRGTGMFLGMKFVDPHSGESDGSTARAVVEAMRANGVLIGRVGRLDEVLKIRPPLAFDTDHADFAINAFAKSLDQVRR</sequence>
<dbReference type="EMBL" id="JACKTY010000012">
    <property type="protein sequence ID" value="MCV7224981.1"/>
    <property type="molecule type" value="Genomic_DNA"/>
</dbReference>